<organism evidence="1 2">
    <name type="scientific">Galemys pyrenaicus</name>
    <name type="common">Iberian desman</name>
    <name type="synonym">Pyrenean desman</name>
    <dbReference type="NCBI Taxonomy" id="202257"/>
    <lineage>
        <taxon>Eukaryota</taxon>
        <taxon>Metazoa</taxon>
        <taxon>Chordata</taxon>
        <taxon>Craniata</taxon>
        <taxon>Vertebrata</taxon>
        <taxon>Euteleostomi</taxon>
        <taxon>Mammalia</taxon>
        <taxon>Eutheria</taxon>
        <taxon>Laurasiatheria</taxon>
        <taxon>Eulipotyphla</taxon>
        <taxon>Talpidae</taxon>
        <taxon>Galemys</taxon>
    </lineage>
</organism>
<accession>A0A8J5ZCM3</accession>
<dbReference type="AlphaFoldDB" id="A0A8J5ZCM3"/>
<evidence type="ECO:0000313" key="2">
    <source>
        <dbReference type="Proteomes" id="UP000700334"/>
    </source>
</evidence>
<dbReference type="Proteomes" id="UP000700334">
    <property type="component" value="Unassembled WGS sequence"/>
</dbReference>
<comment type="caution">
    <text evidence="1">The sequence shown here is derived from an EMBL/GenBank/DDBJ whole genome shotgun (WGS) entry which is preliminary data.</text>
</comment>
<name>A0A8J5ZCM3_GALPY</name>
<protein>
    <submittedName>
        <fullName evidence="1">Protein-cysteine N-palmitoyltransferase HHAT</fullName>
    </submittedName>
</protein>
<dbReference type="OrthoDB" id="420606at2759"/>
<reference evidence="1" key="1">
    <citation type="journal article" date="2021" name="Evol. Appl.">
        <title>The genome of the Pyrenean desman and the effects of bottlenecks and inbreeding on the genomic landscape of an endangered species.</title>
        <authorList>
            <person name="Escoda L."/>
            <person name="Castresana J."/>
        </authorList>
    </citation>
    <scope>NUCLEOTIDE SEQUENCE</scope>
    <source>
        <strain evidence="1">IBE-C5619</strain>
    </source>
</reference>
<keyword evidence="2" id="KW-1185">Reference proteome</keyword>
<gene>
    <name evidence="1" type="ORF">J0S82_018804</name>
</gene>
<evidence type="ECO:0000313" key="1">
    <source>
        <dbReference type="EMBL" id="KAG8504416.1"/>
    </source>
</evidence>
<proteinExistence type="predicted"/>
<dbReference type="EMBL" id="JAGFMF010012293">
    <property type="protein sequence ID" value="KAG8504416.1"/>
    <property type="molecule type" value="Genomic_DNA"/>
</dbReference>
<sequence>MFGLARAVCSSARVESRPLRSRDHGPGRRSAWPALLPAALWPHKLCGAVAVALVALVGRVAGHLVDVVGGVQRPNQGGSLHTRFCERLFSGRPDSCCPWGPIPSSEGPTSGPGPSELCCSGCIVLSHLKYSAAGPPAKPCPRPAHPPAHLLLGAAALPAPVLPTPCSACTSPAPADHSPRSRVRAPGMALARKVWALSPPARRRVHAALASCSTSVLILSNLVFLGGGQVGKAYWDRIFVQGESRGTGARGTPGGCPLEPAGAAAQLTLSPVVPAGWPWVTLSVLGLLYCYAHVGIAWEQAHSVD</sequence>